<organism evidence="7 8">
    <name type="scientific">Lymnaea stagnalis</name>
    <name type="common">Great pond snail</name>
    <name type="synonym">Helix stagnalis</name>
    <dbReference type="NCBI Taxonomy" id="6523"/>
    <lineage>
        <taxon>Eukaryota</taxon>
        <taxon>Metazoa</taxon>
        <taxon>Spiralia</taxon>
        <taxon>Lophotrochozoa</taxon>
        <taxon>Mollusca</taxon>
        <taxon>Gastropoda</taxon>
        <taxon>Heterobranchia</taxon>
        <taxon>Euthyneura</taxon>
        <taxon>Panpulmonata</taxon>
        <taxon>Hygrophila</taxon>
        <taxon>Lymnaeoidea</taxon>
        <taxon>Lymnaeidae</taxon>
        <taxon>Lymnaea</taxon>
    </lineage>
</organism>
<dbReference type="EMBL" id="CAXITT010000043">
    <property type="protein sequence ID" value="CAL1529155.1"/>
    <property type="molecule type" value="Genomic_DNA"/>
</dbReference>
<sequence length="527" mass="61156">MLVSVLSTYSYHWLEWLVWAWIVTFLLQLIYMRPFSKPVKDIFDVIEVVSVVMFVLAWIFRVAGYYRSYLPALMEMSRLLFSLDYIAFSLRLFKYLYASRFLGPIVAMILGMFSTLAKFLVIILICFVAYAISSESVLYPNAQINIKLLYYVFRKAFWGMFGELFLDELEDQESSCTDDPTIYNDYSGVRCPSDFGRYYVPAVLGAYILVVQILLFNLLIAMFNSTIKEKEDKSLLIWHYQKFQLTMEYSKIIFLQPPFVLISLYLIIRRCIKCFSNENQENNSQNLDAFEKSIVEYLKRQIDDGKFFEMLGDYRQAEPSGLEGHLRRLNKFTVELNVYTKEIQNVNRGITEIMGILKNDPTIPEDFPETQAQRNPVIRDDSRGNPILRKHVFQRKQTVRDLVESMTHRQTGSGYNPPAYEHQFSGGSNDSQPIVLYPVPQGAVTNRDPADVEHIKIYQTPRTNIQNKDAVPGNLAAVEKTLKRHDVMQSAMKDEMSELKKLLKDLKDGQDLVNAKMENLLQNQANH</sequence>
<keyword evidence="8" id="KW-1185">Reference proteome</keyword>
<feature type="transmembrane region" description="Helical" evidence="5">
    <location>
        <begin position="43"/>
        <end position="64"/>
    </location>
</feature>
<comment type="caution">
    <text evidence="7">The sequence shown here is derived from an EMBL/GenBank/DDBJ whole genome shotgun (WGS) entry which is preliminary data.</text>
</comment>
<accession>A0AAV2H6C1</accession>
<feature type="transmembrane region" description="Helical" evidence="5">
    <location>
        <begin position="105"/>
        <end position="132"/>
    </location>
</feature>
<gene>
    <name evidence="7" type="ORF">GSLYS_00003310001</name>
</gene>
<keyword evidence="4 5" id="KW-0472">Membrane</keyword>
<dbReference type="PANTHER" id="PTHR13800:SF1">
    <property type="entry name" value="TRANSIENT RECEPTOR POTENTIAL CATION CHANNEL TRPM"/>
    <property type="match status" value="1"/>
</dbReference>
<keyword evidence="3 5" id="KW-1133">Transmembrane helix</keyword>
<reference evidence="7 8" key="1">
    <citation type="submission" date="2024-04" db="EMBL/GenBank/DDBJ databases">
        <authorList>
            <consortium name="Genoscope - CEA"/>
            <person name="William W."/>
        </authorList>
    </citation>
    <scope>NUCLEOTIDE SEQUENCE [LARGE SCALE GENOMIC DNA]</scope>
</reference>
<evidence type="ECO:0000256" key="3">
    <source>
        <dbReference type="ARBA" id="ARBA00022989"/>
    </source>
</evidence>
<dbReference type="GO" id="GO:0005886">
    <property type="term" value="C:plasma membrane"/>
    <property type="evidence" value="ECO:0007669"/>
    <property type="project" value="TreeGrafter"/>
</dbReference>
<evidence type="ECO:0000259" key="6">
    <source>
        <dbReference type="Pfam" id="PF00520"/>
    </source>
</evidence>
<protein>
    <recommendedName>
        <fullName evidence="6">Ion transport domain-containing protein</fullName>
    </recommendedName>
</protein>
<evidence type="ECO:0000256" key="5">
    <source>
        <dbReference type="SAM" id="Phobius"/>
    </source>
</evidence>
<evidence type="ECO:0000313" key="8">
    <source>
        <dbReference type="Proteomes" id="UP001497497"/>
    </source>
</evidence>
<dbReference type="GO" id="GO:0030001">
    <property type="term" value="P:metal ion transport"/>
    <property type="evidence" value="ECO:0007669"/>
    <property type="project" value="TreeGrafter"/>
</dbReference>
<dbReference type="Pfam" id="PF00520">
    <property type="entry name" value="Ion_trans"/>
    <property type="match status" value="1"/>
</dbReference>
<feature type="transmembrane region" description="Helical" evidence="5">
    <location>
        <begin position="249"/>
        <end position="268"/>
    </location>
</feature>
<name>A0AAV2H6C1_LYMST</name>
<keyword evidence="2 5" id="KW-0812">Transmembrane</keyword>
<evidence type="ECO:0000256" key="2">
    <source>
        <dbReference type="ARBA" id="ARBA00022692"/>
    </source>
</evidence>
<evidence type="ECO:0000256" key="1">
    <source>
        <dbReference type="ARBA" id="ARBA00004141"/>
    </source>
</evidence>
<feature type="transmembrane region" description="Helical" evidence="5">
    <location>
        <begin position="12"/>
        <end position="31"/>
    </location>
</feature>
<dbReference type="InterPro" id="IPR050927">
    <property type="entry name" value="TRPM"/>
</dbReference>
<dbReference type="InterPro" id="IPR005821">
    <property type="entry name" value="Ion_trans_dom"/>
</dbReference>
<dbReference type="Proteomes" id="UP001497497">
    <property type="component" value="Unassembled WGS sequence"/>
</dbReference>
<dbReference type="PANTHER" id="PTHR13800">
    <property type="entry name" value="TRANSIENT RECEPTOR POTENTIAL CATION CHANNEL, SUBFAMILY M, MEMBER 6"/>
    <property type="match status" value="1"/>
</dbReference>
<proteinExistence type="predicted"/>
<evidence type="ECO:0000313" key="7">
    <source>
        <dbReference type="EMBL" id="CAL1529155.1"/>
    </source>
</evidence>
<dbReference type="AlphaFoldDB" id="A0AAV2H6C1"/>
<evidence type="ECO:0000256" key="4">
    <source>
        <dbReference type="ARBA" id="ARBA00023136"/>
    </source>
</evidence>
<feature type="transmembrane region" description="Helical" evidence="5">
    <location>
        <begin position="198"/>
        <end position="223"/>
    </location>
</feature>
<feature type="domain" description="Ion transport" evidence="6">
    <location>
        <begin position="12"/>
        <end position="233"/>
    </location>
</feature>
<comment type="subcellular location">
    <subcellularLocation>
        <location evidence="1">Membrane</location>
        <topology evidence="1">Multi-pass membrane protein</topology>
    </subcellularLocation>
</comment>
<dbReference type="GO" id="GO:0005261">
    <property type="term" value="F:monoatomic cation channel activity"/>
    <property type="evidence" value="ECO:0007669"/>
    <property type="project" value="TreeGrafter"/>
</dbReference>